<accession>A0AA90UE09</accession>
<dbReference type="InterPro" id="IPR011990">
    <property type="entry name" value="TPR-like_helical_dom_sf"/>
</dbReference>
<dbReference type="RefSeq" id="WP_153127962.1">
    <property type="nucleotide sequence ID" value="NZ_VZCW01000072.1"/>
</dbReference>
<reference evidence="5" key="1">
    <citation type="submission" date="2019-09" db="EMBL/GenBank/DDBJ databases">
        <title>Distinct polysaccharide growth profiles of human intestinal Prevotella copri isolates.</title>
        <authorList>
            <person name="Fehlner-Peach H."/>
            <person name="Magnabosco C."/>
            <person name="Raghavan V."/>
            <person name="Scher J.U."/>
            <person name="Tett A."/>
            <person name="Cox L.M."/>
            <person name="Gottsegen C."/>
            <person name="Watters A."/>
            <person name="Wiltshire- Gordon J.D."/>
            <person name="Segata N."/>
            <person name="Bonneau R."/>
            <person name="Littman D.R."/>
        </authorList>
    </citation>
    <scope>NUCLEOTIDE SEQUENCE [LARGE SCALE GENOMIC DNA]</scope>
    <source>
        <strain evidence="5">iAQ1179</strain>
    </source>
</reference>
<dbReference type="SMART" id="SM00028">
    <property type="entry name" value="TPR"/>
    <property type="match status" value="2"/>
</dbReference>
<dbReference type="Pfam" id="PF13414">
    <property type="entry name" value="TPR_11"/>
    <property type="match status" value="1"/>
</dbReference>
<dbReference type="InterPro" id="IPR019734">
    <property type="entry name" value="TPR_rpt"/>
</dbReference>
<sequence length="86" mass="9668">RLNSNNAYIYYNRGNLHAGRNELSKAIDDYTIALKIDNRLAEAYYNRGIARAKSGNKQAGIQDLSKAGELGLYDAYSVIKRLNKTK</sequence>
<gene>
    <name evidence="4" type="ORF">F7D95_03420</name>
</gene>
<dbReference type="SUPFAM" id="SSF48452">
    <property type="entry name" value="TPR-like"/>
    <property type="match status" value="1"/>
</dbReference>
<keyword evidence="1" id="KW-0677">Repeat</keyword>
<dbReference type="Gene3D" id="1.25.40.10">
    <property type="entry name" value="Tetratricopeptide repeat domain"/>
    <property type="match status" value="1"/>
</dbReference>
<dbReference type="PANTHER" id="PTHR44858:SF1">
    <property type="entry name" value="UDP-N-ACETYLGLUCOSAMINE--PEPTIDE N-ACETYLGLUCOSAMINYLTRANSFERASE SPINDLY-RELATED"/>
    <property type="match status" value="1"/>
</dbReference>
<name>A0AA90UE09_9BACT</name>
<dbReference type="AlphaFoldDB" id="A0AA90UE09"/>
<feature type="non-terminal residue" evidence="4">
    <location>
        <position position="1"/>
    </location>
</feature>
<protein>
    <submittedName>
        <fullName evidence="4">Tetratricopeptide repeat protein</fullName>
    </submittedName>
</protein>
<feature type="repeat" description="TPR" evidence="3">
    <location>
        <begin position="7"/>
        <end position="40"/>
    </location>
</feature>
<evidence type="ECO:0000256" key="2">
    <source>
        <dbReference type="ARBA" id="ARBA00022803"/>
    </source>
</evidence>
<dbReference type="InterPro" id="IPR050498">
    <property type="entry name" value="Ycf3"/>
</dbReference>
<evidence type="ECO:0000256" key="1">
    <source>
        <dbReference type="ARBA" id="ARBA00022737"/>
    </source>
</evidence>
<evidence type="ECO:0000313" key="5">
    <source>
        <dbReference type="Proteomes" id="UP000442105"/>
    </source>
</evidence>
<dbReference type="EMBL" id="VZCW01000072">
    <property type="protein sequence ID" value="MQN11889.1"/>
    <property type="molecule type" value="Genomic_DNA"/>
</dbReference>
<dbReference type="PANTHER" id="PTHR44858">
    <property type="entry name" value="TETRATRICOPEPTIDE REPEAT PROTEIN 6"/>
    <property type="match status" value="1"/>
</dbReference>
<organism evidence="4 5">
    <name type="scientific">Segatella copri</name>
    <dbReference type="NCBI Taxonomy" id="165179"/>
    <lineage>
        <taxon>Bacteria</taxon>
        <taxon>Pseudomonadati</taxon>
        <taxon>Bacteroidota</taxon>
        <taxon>Bacteroidia</taxon>
        <taxon>Bacteroidales</taxon>
        <taxon>Prevotellaceae</taxon>
        <taxon>Segatella</taxon>
    </lineage>
</organism>
<keyword evidence="2 3" id="KW-0802">TPR repeat</keyword>
<dbReference type="PROSITE" id="PS50005">
    <property type="entry name" value="TPR"/>
    <property type="match status" value="1"/>
</dbReference>
<evidence type="ECO:0000256" key="3">
    <source>
        <dbReference type="PROSITE-ProRule" id="PRU00339"/>
    </source>
</evidence>
<comment type="caution">
    <text evidence="4">The sequence shown here is derived from an EMBL/GenBank/DDBJ whole genome shotgun (WGS) entry which is preliminary data.</text>
</comment>
<dbReference type="Proteomes" id="UP000442105">
    <property type="component" value="Unassembled WGS sequence"/>
</dbReference>
<proteinExistence type="predicted"/>
<evidence type="ECO:0000313" key="4">
    <source>
        <dbReference type="EMBL" id="MQN11889.1"/>
    </source>
</evidence>